<evidence type="ECO:0000256" key="5">
    <source>
        <dbReference type="PROSITE-ProRule" id="PRU00175"/>
    </source>
</evidence>
<keyword evidence="3 5" id="KW-0863">Zinc-finger</keyword>
<dbReference type="InterPro" id="IPR001370">
    <property type="entry name" value="BIR_rpt"/>
</dbReference>
<dbReference type="GO" id="GO:0031398">
    <property type="term" value="P:positive regulation of protein ubiquitination"/>
    <property type="evidence" value="ECO:0007669"/>
    <property type="project" value="TreeGrafter"/>
</dbReference>
<evidence type="ECO:0000256" key="6">
    <source>
        <dbReference type="SAM" id="MobiDB-lite"/>
    </source>
</evidence>
<evidence type="ECO:0000313" key="9">
    <source>
        <dbReference type="Proteomes" id="UP001152759"/>
    </source>
</evidence>
<feature type="compositionally biased region" description="Polar residues" evidence="6">
    <location>
        <begin position="270"/>
        <end position="290"/>
    </location>
</feature>
<dbReference type="Gene3D" id="3.30.40.10">
    <property type="entry name" value="Zinc/RING finger domain, C3HC4 (zinc finger)"/>
    <property type="match status" value="1"/>
</dbReference>
<dbReference type="GO" id="GO:0043066">
    <property type="term" value="P:negative regulation of apoptotic process"/>
    <property type="evidence" value="ECO:0007669"/>
    <property type="project" value="TreeGrafter"/>
</dbReference>
<comment type="similarity">
    <text evidence="1">Belongs to the IAP family.</text>
</comment>
<evidence type="ECO:0000256" key="2">
    <source>
        <dbReference type="ARBA" id="ARBA00022723"/>
    </source>
</evidence>
<keyword evidence="4" id="KW-0862">Zinc</keyword>
<dbReference type="PANTHER" id="PTHR10044:SF174">
    <property type="entry name" value="DEATH-ASSOCIATED INHIBITOR OF APOPTOSIS 1"/>
    <property type="match status" value="1"/>
</dbReference>
<accession>A0A9P0AK43</accession>
<dbReference type="PROSITE" id="PS50143">
    <property type="entry name" value="BIR_REPEAT_2"/>
    <property type="match status" value="2"/>
</dbReference>
<dbReference type="InterPro" id="IPR050784">
    <property type="entry name" value="IAP"/>
</dbReference>
<dbReference type="SMART" id="SM00238">
    <property type="entry name" value="BIR"/>
    <property type="match status" value="2"/>
</dbReference>
<dbReference type="Proteomes" id="UP001152759">
    <property type="component" value="Chromosome 7"/>
</dbReference>
<protein>
    <recommendedName>
        <fullName evidence="7">RING-type domain-containing protein</fullName>
    </recommendedName>
</protein>
<name>A0A9P0AK43_BEMTA</name>
<evidence type="ECO:0000256" key="3">
    <source>
        <dbReference type="ARBA" id="ARBA00022771"/>
    </source>
</evidence>
<dbReference type="Pfam" id="PF00653">
    <property type="entry name" value="BIR"/>
    <property type="match status" value="2"/>
</dbReference>
<dbReference type="Pfam" id="PF13920">
    <property type="entry name" value="zf-C3HC4_3"/>
    <property type="match status" value="1"/>
</dbReference>
<keyword evidence="2" id="KW-0479">Metal-binding</keyword>
<dbReference type="SMART" id="SM00184">
    <property type="entry name" value="RING"/>
    <property type="match status" value="1"/>
</dbReference>
<dbReference type="GO" id="GO:0008270">
    <property type="term" value="F:zinc ion binding"/>
    <property type="evidence" value="ECO:0007669"/>
    <property type="project" value="UniProtKB-KW"/>
</dbReference>
<dbReference type="GO" id="GO:0061630">
    <property type="term" value="F:ubiquitin protein ligase activity"/>
    <property type="evidence" value="ECO:0007669"/>
    <property type="project" value="TreeGrafter"/>
</dbReference>
<dbReference type="PANTHER" id="PTHR10044">
    <property type="entry name" value="INHIBITOR OF APOPTOSIS"/>
    <property type="match status" value="1"/>
</dbReference>
<organism evidence="8 9">
    <name type="scientific">Bemisia tabaci</name>
    <name type="common">Sweetpotato whitefly</name>
    <name type="synonym">Aleurodes tabaci</name>
    <dbReference type="NCBI Taxonomy" id="7038"/>
    <lineage>
        <taxon>Eukaryota</taxon>
        <taxon>Metazoa</taxon>
        <taxon>Ecdysozoa</taxon>
        <taxon>Arthropoda</taxon>
        <taxon>Hexapoda</taxon>
        <taxon>Insecta</taxon>
        <taxon>Pterygota</taxon>
        <taxon>Neoptera</taxon>
        <taxon>Paraneoptera</taxon>
        <taxon>Hemiptera</taxon>
        <taxon>Sternorrhyncha</taxon>
        <taxon>Aleyrodoidea</taxon>
        <taxon>Aleyrodidae</taxon>
        <taxon>Aleyrodinae</taxon>
        <taxon>Bemisia</taxon>
    </lineage>
</organism>
<evidence type="ECO:0000259" key="7">
    <source>
        <dbReference type="PROSITE" id="PS50089"/>
    </source>
</evidence>
<sequence length="342" mass="38626">MNFFREADRLSSFEKWPVPLMDPRKLAAAGFYFLNQSNDTVRCAFCGVEIGKWEQDDDPFVDHRKWSGNCKFVQKLPCGNVPLDPSNDTALFTGAGHDDHRSFGIELKRKVTESEYPPTKHNDVPSLEKLSVQKKESPMFPKYATLKARLSSYILWPISLKIKPEMLAHAGLFYLGKGDHVMCFHCGLGLQDWRDDDDPWTEHALWAGRCNWVLSVKGKEFVSRIVRKEKSLRTFPFRKQSLKSMLAAKSLRALTVEPQPTESGDKSIVFKSSTSQSSGPKVPPSETSTSNCRECKICFTEEISVVFLPCGHTMACIECAQSLDRCPVCRKSCLATARVYLP</sequence>
<dbReference type="InterPro" id="IPR013083">
    <property type="entry name" value="Znf_RING/FYVE/PHD"/>
</dbReference>
<proteinExistence type="inferred from homology"/>
<dbReference type="AlphaFoldDB" id="A0A9P0AK43"/>
<evidence type="ECO:0000256" key="1">
    <source>
        <dbReference type="ARBA" id="ARBA00006672"/>
    </source>
</evidence>
<dbReference type="GO" id="GO:0005737">
    <property type="term" value="C:cytoplasm"/>
    <property type="evidence" value="ECO:0007669"/>
    <property type="project" value="TreeGrafter"/>
</dbReference>
<dbReference type="EMBL" id="OU963868">
    <property type="protein sequence ID" value="CAH0393269.1"/>
    <property type="molecule type" value="Genomic_DNA"/>
</dbReference>
<dbReference type="PROSITE" id="PS50089">
    <property type="entry name" value="ZF_RING_2"/>
    <property type="match status" value="1"/>
</dbReference>
<keyword evidence="9" id="KW-1185">Reference proteome</keyword>
<dbReference type="SUPFAM" id="SSF57924">
    <property type="entry name" value="Inhibitor of apoptosis (IAP) repeat"/>
    <property type="match status" value="2"/>
</dbReference>
<reference evidence="8" key="1">
    <citation type="submission" date="2021-12" db="EMBL/GenBank/DDBJ databases">
        <authorList>
            <person name="King R."/>
        </authorList>
    </citation>
    <scope>NUCLEOTIDE SEQUENCE</scope>
</reference>
<dbReference type="GO" id="GO:0005634">
    <property type="term" value="C:nucleus"/>
    <property type="evidence" value="ECO:0007669"/>
    <property type="project" value="TreeGrafter"/>
</dbReference>
<dbReference type="InterPro" id="IPR001841">
    <property type="entry name" value="Znf_RING"/>
</dbReference>
<gene>
    <name evidence="8" type="ORF">BEMITA_LOCUS11691</name>
</gene>
<evidence type="ECO:0000256" key="4">
    <source>
        <dbReference type="ARBA" id="ARBA00022833"/>
    </source>
</evidence>
<dbReference type="GO" id="GO:0043027">
    <property type="term" value="F:cysteine-type endopeptidase inhibitor activity involved in apoptotic process"/>
    <property type="evidence" value="ECO:0007669"/>
    <property type="project" value="TreeGrafter"/>
</dbReference>
<feature type="region of interest" description="Disordered" evidence="6">
    <location>
        <begin position="257"/>
        <end position="290"/>
    </location>
</feature>
<dbReference type="GO" id="GO:0051726">
    <property type="term" value="P:regulation of cell cycle"/>
    <property type="evidence" value="ECO:0007669"/>
    <property type="project" value="TreeGrafter"/>
</dbReference>
<evidence type="ECO:0000313" key="8">
    <source>
        <dbReference type="EMBL" id="CAH0393269.1"/>
    </source>
</evidence>
<dbReference type="FunFam" id="1.10.1170.10:FF:000002">
    <property type="entry name" value="Baculoviral IAP repeat containing 7"/>
    <property type="match status" value="1"/>
</dbReference>
<dbReference type="CDD" id="cd00022">
    <property type="entry name" value="BIR"/>
    <property type="match status" value="2"/>
</dbReference>
<dbReference type="KEGG" id="btab:109035520"/>
<feature type="domain" description="RING-type" evidence="7">
    <location>
        <begin position="295"/>
        <end position="330"/>
    </location>
</feature>
<dbReference type="CDD" id="cd16510">
    <property type="entry name" value="RING-HC_IAPs"/>
    <property type="match status" value="1"/>
</dbReference>
<dbReference type="Gene3D" id="1.10.1170.10">
    <property type="entry name" value="Inhibitor Of Apoptosis Protein (2mihbC-IAP-1), Chain A"/>
    <property type="match status" value="2"/>
</dbReference>